<feature type="domain" description="Dipeptidylpeptidase IV N-terminal" evidence="6">
    <location>
        <begin position="206"/>
        <end position="550"/>
    </location>
</feature>
<dbReference type="VEuPathDB" id="FungiDB:PHYBLDRAFT_172456"/>
<dbReference type="GO" id="GO:0004177">
    <property type="term" value="F:aminopeptidase activity"/>
    <property type="evidence" value="ECO:0007669"/>
    <property type="project" value="UniProtKB-KW"/>
</dbReference>
<evidence type="ECO:0000256" key="3">
    <source>
        <dbReference type="ARBA" id="ARBA00022825"/>
    </source>
</evidence>
<evidence type="ECO:0000256" key="2">
    <source>
        <dbReference type="ARBA" id="ARBA00022438"/>
    </source>
</evidence>
<dbReference type="Pfam" id="PF00930">
    <property type="entry name" value="DPPIV_N"/>
    <property type="match status" value="1"/>
</dbReference>
<dbReference type="GO" id="GO:0008236">
    <property type="term" value="F:serine-type peptidase activity"/>
    <property type="evidence" value="ECO:0007669"/>
    <property type="project" value="UniProtKB-KW"/>
</dbReference>
<dbReference type="OrthoDB" id="16520at2759"/>
<dbReference type="Proteomes" id="UP000077315">
    <property type="component" value="Unassembled WGS sequence"/>
</dbReference>
<evidence type="ECO:0000256" key="1">
    <source>
        <dbReference type="ARBA" id="ARBA00006150"/>
    </source>
</evidence>
<dbReference type="SUPFAM" id="SSF53474">
    <property type="entry name" value="alpha/beta-Hydrolases"/>
    <property type="match status" value="1"/>
</dbReference>
<dbReference type="EMBL" id="KV440992">
    <property type="protein sequence ID" value="OAD69201.1"/>
    <property type="molecule type" value="Genomic_DNA"/>
</dbReference>
<dbReference type="InterPro" id="IPR050278">
    <property type="entry name" value="Serine_Prot_S9B/DPPIV"/>
</dbReference>
<feature type="region of interest" description="Disordered" evidence="4">
    <location>
        <begin position="153"/>
        <end position="208"/>
    </location>
</feature>
<evidence type="ECO:0000259" key="6">
    <source>
        <dbReference type="Pfam" id="PF00930"/>
    </source>
</evidence>
<gene>
    <name evidence="7" type="ORF">PHYBLDRAFT_172456</name>
</gene>
<keyword evidence="2" id="KW-0031">Aminopeptidase</keyword>
<dbReference type="AlphaFoldDB" id="A0A162ZV20"/>
<reference evidence="8" key="1">
    <citation type="submission" date="2015-06" db="EMBL/GenBank/DDBJ databases">
        <title>Expansion of signal transduction pathways in fungi by whole-genome duplication.</title>
        <authorList>
            <consortium name="DOE Joint Genome Institute"/>
            <person name="Corrochano L.M."/>
            <person name="Kuo A."/>
            <person name="Marcet-Houben M."/>
            <person name="Polaino S."/>
            <person name="Salamov A."/>
            <person name="Villalobos J.M."/>
            <person name="Alvarez M.I."/>
            <person name="Avalos J."/>
            <person name="Benito E.P."/>
            <person name="Benoit I."/>
            <person name="Burger G."/>
            <person name="Camino L.P."/>
            <person name="Canovas D."/>
            <person name="Cerda-Olmedo E."/>
            <person name="Cheng J.-F."/>
            <person name="Dominguez A."/>
            <person name="Elias M."/>
            <person name="Eslava A.P."/>
            <person name="Glaser F."/>
            <person name="Grimwood J."/>
            <person name="Gutierrez G."/>
            <person name="Heitman J."/>
            <person name="Henrissat B."/>
            <person name="Iturriaga E.A."/>
            <person name="Lang B.F."/>
            <person name="Lavin J.L."/>
            <person name="Lee S."/>
            <person name="Li W."/>
            <person name="Lindquist E."/>
            <person name="Lopez-Garcia S."/>
            <person name="Luque E.M."/>
            <person name="Marcos A.T."/>
            <person name="Martin J."/>
            <person name="McCluskey K."/>
            <person name="Medina H.R."/>
            <person name="Miralles-Duran A."/>
            <person name="Miyazaki A."/>
            <person name="Munoz-Torres E."/>
            <person name="Oguiza J.A."/>
            <person name="Ohm R."/>
            <person name="Olmedo M."/>
            <person name="Orejas M."/>
            <person name="Ortiz-Castellanos L."/>
            <person name="Pisabarro A.G."/>
            <person name="Rodriguez-Romero J."/>
            <person name="Ruiz-Herrera J."/>
            <person name="Ruiz-Vazquez R."/>
            <person name="Sanz C."/>
            <person name="Schackwitz W."/>
            <person name="Schmutz J."/>
            <person name="Shahriari M."/>
            <person name="Shelest E."/>
            <person name="Silva-Franco F."/>
            <person name="Soanes D."/>
            <person name="Syed K."/>
            <person name="Tagua V.G."/>
            <person name="Talbot N.J."/>
            <person name="Thon M."/>
            <person name="De vries R.P."/>
            <person name="Wiebenga A."/>
            <person name="Yadav J.S."/>
            <person name="Braun E.L."/>
            <person name="Baker S."/>
            <person name="Garre V."/>
            <person name="Horwitz B."/>
            <person name="Torres-Martinez S."/>
            <person name="Idnurm A."/>
            <person name="Herrera-Estrella A."/>
            <person name="Gabaldon T."/>
            <person name="Grigoriev I.V."/>
        </authorList>
    </citation>
    <scope>NUCLEOTIDE SEQUENCE [LARGE SCALE GENOMIC DNA]</scope>
    <source>
        <strain evidence="8">NRRL 1555(-)</strain>
    </source>
</reference>
<protein>
    <submittedName>
        <fullName evidence="7">Uncharacterized protein</fullName>
    </submittedName>
</protein>
<evidence type="ECO:0000259" key="5">
    <source>
        <dbReference type="Pfam" id="PF00326"/>
    </source>
</evidence>
<dbReference type="Gene3D" id="3.40.50.1820">
    <property type="entry name" value="alpha/beta hydrolase"/>
    <property type="match status" value="1"/>
</dbReference>
<keyword evidence="2" id="KW-0378">Hydrolase</keyword>
<dbReference type="RefSeq" id="XP_018287241.1">
    <property type="nucleotide sequence ID" value="XM_018436808.1"/>
</dbReference>
<dbReference type="InterPro" id="IPR001375">
    <property type="entry name" value="Peptidase_S9_cat"/>
</dbReference>
<dbReference type="GO" id="GO:0008239">
    <property type="term" value="F:dipeptidyl-peptidase activity"/>
    <property type="evidence" value="ECO:0007669"/>
    <property type="project" value="TreeGrafter"/>
</dbReference>
<dbReference type="STRING" id="763407.A0A162ZV20"/>
<dbReference type="PANTHER" id="PTHR11731:SF193">
    <property type="entry name" value="DIPEPTIDYL PEPTIDASE 9"/>
    <property type="match status" value="1"/>
</dbReference>
<dbReference type="PANTHER" id="PTHR11731">
    <property type="entry name" value="PROTEASE FAMILY S9B,C DIPEPTIDYL-PEPTIDASE IV-RELATED"/>
    <property type="match status" value="1"/>
</dbReference>
<name>A0A162ZV20_PHYB8</name>
<sequence length="886" mass="100983">MSKAYTWDQIRGQVRSFRAATQANLSPQALATVKDFYLDDSRQSLTFLANQRSSESCLSRNMMLYQLTLRHHVTTHSKDCRTASTSKEHAYLHRLSRLPHIPWNPIITEYIDPCDHSPTPNRHPIQGITSFEYIHDKAMFVFTGAIYVSQRGETPESLPFKPSNSVNTSRPCCNSPESPQNSPTDDILNLTSPKQVGHKSANQPIRADPKLGGFDGNFIAFIRDNDIWVTDLEGKETQLTFCSLNAKHASMSCGVAEYVMQEEFRRFTGYYWGPCDENINQILYLETSEDNVDIIMITTPCTPMNMYPTDSGPFHYPRAGRPNASSVMHIVTFDSQAKKVVRKRLWDTSIETLFPWTEYIVRFGWLPDMKSVWAQLLSRDQKKTEVVRIPISLFLSPQEYELQKISSTQSRAQIEVLWEETTDVWINISDAYYFLDSSDPNSTQFIWSSEKSGYRHLYLVTKNIDEPKPSVTQLTDGEWCVIDKPLFVDESRRLVYFMAKKDGPLESHLYVTCYAHDLPVPATRLTELGFSHNVTVFPSSGIFVDCFSSLECHQVIILCYLSFETFNGLPVVSNDNTVRLTSLPTMKKNPEHTFTCHFSKSHIPAFSLEPFPAMEMPKGIMFDFLSHDGIKLYGCLYKPFHYTAGTSFRTVLHVYGGPKSQMVTNDFRFPRLLRYLMSVYFGFAVVIIDGRGSCDRGLAFEAGIKNHLGSVELRDQIDGLNHLVNTKFGAEPTADGSTISVIDISRIAITGWSYGGYLSLMGLAKYSDIFKLAIAGAPVTQWELYDSAYTERYIGLPSENPSAYDLGSILNKVERFPDCENRLLIAHGLIDENVHFRHTESLVSLLVKFNKPHYLQVYPTEKHGLRHASVNEHFETLMFYWLMNYL</sequence>
<evidence type="ECO:0000256" key="4">
    <source>
        <dbReference type="SAM" id="MobiDB-lite"/>
    </source>
</evidence>
<organism evidence="7 8">
    <name type="scientific">Phycomyces blakesleeanus (strain ATCC 8743b / DSM 1359 / FGSC 10004 / NBRC 33097 / NRRL 1555)</name>
    <dbReference type="NCBI Taxonomy" id="763407"/>
    <lineage>
        <taxon>Eukaryota</taxon>
        <taxon>Fungi</taxon>
        <taxon>Fungi incertae sedis</taxon>
        <taxon>Mucoromycota</taxon>
        <taxon>Mucoromycotina</taxon>
        <taxon>Mucoromycetes</taxon>
        <taxon>Mucorales</taxon>
        <taxon>Phycomycetaceae</taxon>
        <taxon>Phycomyces</taxon>
    </lineage>
</organism>
<feature type="domain" description="Peptidase S9 prolyl oligopeptidase catalytic" evidence="5">
    <location>
        <begin position="681"/>
        <end position="886"/>
    </location>
</feature>
<keyword evidence="2" id="KW-0645">Protease</keyword>
<dbReference type="Gene3D" id="2.140.10.30">
    <property type="entry name" value="Dipeptidylpeptidase IV, N-terminal domain"/>
    <property type="match status" value="1"/>
</dbReference>
<keyword evidence="8" id="KW-1185">Reference proteome</keyword>
<accession>A0A162ZV20</accession>
<dbReference type="GO" id="GO:0006508">
    <property type="term" value="P:proteolysis"/>
    <property type="evidence" value="ECO:0007669"/>
    <property type="project" value="InterPro"/>
</dbReference>
<dbReference type="InParanoid" id="A0A162ZV20"/>
<comment type="similarity">
    <text evidence="1">Belongs to the peptidase S9B family.</text>
</comment>
<dbReference type="InterPro" id="IPR002469">
    <property type="entry name" value="Peptidase_S9B_N"/>
</dbReference>
<feature type="compositionally biased region" description="Polar residues" evidence="4">
    <location>
        <begin position="162"/>
        <end position="194"/>
    </location>
</feature>
<proteinExistence type="inferred from homology"/>
<keyword evidence="3" id="KW-0720">Serine protease</keyword>
<dbReference type="SUPFAM" id="SSF82171">
    <property type="entry name" value="DPP6 N-terminal domain-like"/>
    <property type="match status" value="1"/>
</dbReference>
<dbReference type="GeneID" id="28997714"/>
<evidence type="ECO:0000313" key="8">
    <source>
        <dbReference type="Proteomes" id="UP000077315"/>
    </source>
</evidence>
<dbReference type="InterPro" id="IPR029058">
    <property type="entry name" value="AB_hydrolase_fold"/>
</dbReference>
<evidence type="ECO:0000313" key="7">
    <source>
        <dbReference type="EMBL" id="OAD69201.1"/>
    </source>
</evidence>
<dbReference type="Pfam" id="PF00326">
    <property type="entry name" value="Peptidase_S9"/>
    <property type="match status" value="1"/>
</dbReference>